<evidence type="ECO:0000259" key="4">
    <source>
        <dbReference type="Pfam" id="PF01494"/>
    </source>
</evidence>
<evidence type="ECO:0000256" key="1">
    <source>
        <dbReference type="ARBA" id="ARBA00023002"/>
    </source>
</evidence>
<dbReference type="GO" id="GO:0071949">
    <property type="term" value="F:FAD binding"/>
    <property type="evidence" value="ECO:0007669"/>
    <property type="project" value="InterPro"/>
</dbReference>
<evidence type="ECO:0000313" key="5">
    <source>
        <dbReference type="EnsemblPlants" id="EMT18834"/>
    </source>
</evidence>
<protein>
    <recommendedName>
        <fullName evidence="4">FAD-binding domain-containing protein</fullName>
    </recommendedName>
</protein>
<sequence length="232" mass="25410">MSNETFGVRPKHIIEQRPRDSQFQVTNLENGATQVFRFAGRENSGEIKARPADRKALLEALAEELPPGTIRFSSKLVSIDSETTAEEEGSPETSVLRLDDGTVIRAKVVIGCDGVHSVVARWLGLSEPVTCGRSAVRGLAVYPDGHGMKRELRQFLSAGLRASMVPISETEVYWFLVNNTVAAAEEEAGADPAKSPRSCGRFIFPKLADTLWYDCGDLVPPQSKEKGKNHLE</sequence>
<dbReference type="AlphaFoldDB" id="R7WFC3"/>
<dbReference type="GO" id="GO:0004497">
    <property type="term" value="F:monooxygenase activity"/>
    <property type="evidence" value="ECO:0007669"/>
    <property type="project" value="UniProtKB-KW"/>
</dbReference>
<comment type="similarity">
    <text evidence="3">Belongs to the 3-hydroxybenzoate 6-hydroxylase family.</text>
</comment>
<dbReference type="ExpressionAtlas" id="R7WFC3">
    <property type="expression patterns" value="baseline"/>
</dbReference>
<dbReference type="InterPro" id="IPR036188">
    <property type="entry name" value="FAD/NAD-bd_sf"/>
</dbReference>
<accession>R7WFC3</accession>
<dbReference type="Gene3D" id="3.50.50.60">
    <property type="entry name" value="FAD/NAD(P)-binding domain"/>
    <property type="match status" value="1"/>
</dbReference>
<dbReference type="InterPro" id="IPR002938">
    <property type="entry name" value="FAD-bd"/>
</dbReference>
<dbReference type="InterPro" id="IPR044560">
    <property type="entry name" value="MOase"/>
</dbReference>
<dbReference type="PANTHER" id="PTHR45934:SF30">
    <property type="entry name" value="FAD-BINDING DOMAIN-CONTAINING PROTEIN"/>
    <property type="match status" value="1"/>
</dbReference>
<evidence type="ECO:0000256" key="3">
    <source>
        <dbReference type="ARBA" id="ARBA00024018"/>
    </source>
</evidence>
<keyword evidence="1" id="KW-0560">Oxidoreductase</keyword>
<reference evidence="5" key="1">
    <citation type="submission" date="2015-06" db="UniProtKB">
        <authorList>
            <consortium name="EnsemblPlants"/>
        </authorList>
    </citation>
    <scope>IDENTIFICATION</scope>
</reference>
<feature type="domain" description="FAD-binding" evidence="4">
    <location>
        <begin position="57"/>
        <end position="130"/>
    </location>
</feature>
<keyword evidence="2" id="KW-0503">Monooxygenase</keyword>
<organism evidence="5">
    <name type="scientific">Aegilops tauschii</name>
    <name type="common">Tausch's goatgrass</name>
    <name type="synonym">Aegilops squarrosa</name>
    <dbReference type="NCBI Taxonomy" id="37682"/>
    <lineage>
        <taxon>Eukaryota</taxon>
        <taxon>Viridiplantae</taxon>
        <taxon>Streptophyta</taxon>
        <taxon>Embryophyta</taxon>
        <taxon>Tracheophyta</taxon>
        <taxon>Spermatophyta</taxon>
        <taxon>Magnoliopsida</taxon>
        <taxon>Liliopsida</taxon>
        <taxon>Poales</taxon>
        <taxon>Poaceae</taxon>
        <taxon>BOP clade</taxon>
        <taxon>Pooideae</taxon>
        <taxon>Triticodae</taxon>
        <taxon>Triticeae</taxon>
        <taxon>Triticinae</taxon>
        <taxon>Aegilops</taxon>
    </lineage>
</organism>
<name>R7WFC3_AEGTA</name>
<dbReference type="EnsemblPlants" id="EMT18834">
    <property type="protein sequence ID" value="EMT18834"/>
    <property type="gene ID" value="F775_12217"/>
</dbReference>
<dbReference type="PANTHER" id="PTHR45934">
    <property type="entry name" value="FAD/NAD(P)-BINDING OXIDOREDUCTASE FAMILY PROTEIN"/>
    <property type="match status" value="1"/>
</dbReference>
<dbReference type="SUPFAM" id="SSF51905">
    <property type="entry name" value="FAD/NAD(P)-binding domain"/>
    <property type="match status" value="1"/>
</dbReference>
<evidence type="ECO:0000256" key="2">
    <source>
        <dbReference type="ARBA" id="ARBA00023033"/>
    </source>
</evidence>
<proteinExistence type="inferred from homology"/>
<dbReference type="Pfam" id="PF01494">
    <property type="entry name" value="FAD_binding_3"/>
    <property type="match status" value="1"/>
</dbReference>